<evidence type="ECO:0000313" key="2">
    <source>
        <dbReference type="EMBL" id="PYE14668.1"/>
    </source>
</evidence>
<protein>
    <submittedName>
        <fullName evidence="2">Uncharacterized protein</fullName>
    </submittedName>
</protein>
<dbReference type="EMBL" id="QJSP01000012">
    <property type="protein sequence ID" value="PYE14668.1"/>
    <property type="molecule type" value="Genomic_DNA"/>
</dbReference>
<name>A0A318RHU3_WILLI</name>
<evidence type="ECO:0000256" key="1">
    <source>
        <dbReference type="SAM" id="SignalP"/>
    </source>
</evidence>
<evidence type="ECO:0000313" key="3">
    <source>
        <dbReference type="Proteomes" id="UP000247591"/>
    </source>
</evidence>
<keyword evidence="1" id="KW-0732">Signal</keyword>
<dbReference type="OrthoDB" id="4467036at2"/>
<proteinExistence type="predicted"/>
<dbReference type="AlphaFoldDB" id="A0A318RHU3"/>
<keyword evidence="3" id="KW-1185">Reference proteome</keyword>
<feature type="signal peptide" evidence="1">
    <location>
        <begin position="1"/>
        <end position="27"/>
    </location>
</feature>
<feature type="chain" id="PRO_5039190372" evidence="1">
    <location>
        <begin position="28"/>
        <end position="273"/>
    </location>
</feature>
<dbReference type="Proteomes" id="UP000247591">
    <property type="component" value="Unassembled WGS sequence"/>
</dbReference>
<gene>
    <name evidence="2" type="ORF">DFR67_112130</name>
</gene>
<organism evidence="2 3">
    <name type="scientific">Williamsia limnetica</name>
    <dbReference type="NCBI Taxonomy" id="882452"/>
    <lineage>
        <taxon>Bacteria</taxon>
        <taxon>Bacillati</taxon>
        <taxon>Actinomycetota</taxon>
        <taxon>Actinomycetes</taxon>
        <taxon>Mycobacteriales</taxon>
        <taxon>Nocardiaceae</taxon>
        <taxon>Williamsia</taxon>
    </lineage>
</organism>
<accession>A0A318RHU3</accession>
<sequence>MGTGNIYAACGLVLAAVLTGCSTSSPGAPTAEPAPLPADQIVFAVSSGPGYSPTIMFSLQSPAIAIYGDGRILLRNPPENYDLPGSYSVSQVEPAEVARFAAATEAGGLISRSTDAGDPQVTDQGNTTFTLHADTAPATLSVYAYGSRFTEGLSADEKAVRARLADLVDTARGLTDGRPAEDLVPDEVTVFELEAAKDPAATIPWPGPDPEEFLTGRSPVYGVERCGLLRGPAAATVHSTSLDNRGAAWLVDGANRVLVVNPLPYGGVSCEAG</sequence>
<dbReference type="RefSeq" id="WP_110471300.1">
    <property type="nucleotide sequence ID" value="NZ_QJSP01000012.1"/>
</dbReference>
<reference evidence="2 3" key="1">
    <citation type="submission" date="2018-06" db="EMBL/GenBank/DDBJ databases">
        <title>Genomic Encyclopedia of Type Strains, Phase IV (KMG-IV): sequencing the most valuable type-strain genomes for metagenomic binning, comparative biology and taxonomic classification.</title>
        <authorList>
            <person name="Goeker M."/>
        </authorList>
    </citation>
    <scope>NUCLEOTIDE SEQUENCE [LARGE SCALE GENOMIC DNA]</scope>
    <source>
        <strain evidence="2 3">DSM 45521</strain>
    </source>
</reference>
<comment type="caution">
    <text evidence="2">The sequence shown here is derived from an EMBL/GenBank/DDBJ whole genome shotgun (WGS) entry which is preliminary data.</text>
</comment>